<keyword evidence="4" id="KW-1185">Reference proteome</keyword>
<feature type="compositionally biased region" description="Pro residues" evidence="1">
    <location>
        <begin position="120"/>
        <end position="130"/>
    </location>
</feature>
<keyword evidence="2" id="KW-0812">Transmembrane</keyword>
<dbReference type="EMBL" id="JAVFKD010000014">
    <property type="protein sequence ID" value="KAK5990454.1"/>
    <property type="molecule type" value="Genomic_DNA"/>
</dbReference>
<evidence type="ECO:0000256" key="1">
    <source>
        <dbReference type="SAM" id="MobiDB-lite"/>
    </source>
</evidence>
<dbReference type="PANTHER" id="PTHR28187:SF1">
    <property type="entry name" value="PROTEIN RCR1-RELATED"/>
    <property type="match status" value="1"/>
</dbReference>
<name>A0ABR0SEQ8_9HYPO</name>
<evidence type="ECO:0000313" key="3">
    <source>
        <dbReference type="EMBL" id="KAK5990454.1"/>
    </source>
</evidence>
<proteinExistence type="predicted"/>
<comment type="caution">
    <text evidence="3">The sequence shown here is derived from an EMBL/GenBank/DDBJ whole genome shotgun (WGS) entry which is preliminary data.</text>
</comment>
<evidence type="ECO:0008006" key="5">
    <source>
        <dbReference type="Google" id="ProtNLM"/>
    </source>
</evidence>
<dbReference type="PANTHER" id="PTHR28187">
    <property type="entry name" value="PROTEIN RCR1-RELATED"/>
    <property type="match status" value="1"/>
</dbReference>
<feature type="compositionally biased region" description="Pro residues" evidence="1">
    <location>
        <begin position="156"/>
        <end position="171"/>
    </location>
</feature>
<organism evidence="3 4">
    <name type="scientific">Cladobotryum mycophilum</name>
    <dbReference type="NCBI Taxonomy" id="491253"/>
    <lineage>
        <taxon>Eukaryota</taxon>
        <taxon>Fungi</taxon>
        <taxon>Dikarya</taxon>
        <taxon>Ascomycota</taxon>
        <taxon>Pezizomycotina</taxon>
        <taxon>Sordariomycetes</taxon>
        <taxon>Hypocreomycetidae</taxon>
        <taxon>Hypocreales</taxon>
        <taxon>Hypocreaceae</taxon>
        <taxon>Cladobotryum</taxon>
    </lineage>
</organism>
<dbReference type="Proteomes" id="UP001338125">
    <property type="component" value="Unassembled WGS sequence"/>
</dbReference>
<evidence type="ECO:0000313" key="4">
    <source>
        <dbReference type="Proteomes" id="UP001338125"/>
    </source>
</evidence>
<feature type="compositionally biased region" description="Polar residues" evidence="1">
    <location>
        <begin position="133"/>
        <end position="154"/>
    </location>
</feature>
<feature type="region of interest" description="Disordered" evidence="1">
    <location>
        <begin position="97"/>
        <end position="171"/>
    </location>
</feature>
<dbReference type="InterPro" id="IPR020999">
    <property type="entry name" value="Chitin_synth_reg_RCR"/>
</dbReference>
<gene>
    <name evidence="3" type="ORF">PT974_08722</name>
</gene>
<reference evidence="3 4" key="1">
    <citation type="submission" date="2024-01" db="EMBL/GenBank/DDBJ databases">
        <title>Complete genome of Cladobotryum mycophilum ATHUM6906.</title>
        <authorList>
            <person name="Christinaki A.C."/>
            <person name="Myridakis A.I."/>
            <person name="Kouvelis V.N."/>
        </authorList>
    </citation>
    <scope>NUCLEOTIDE SEQUENCE [LARGE SCALE GENOMIC DNA]</scope>
    <source>
        <strain evidence="3 4">ATHUM6906</strain>
    </source>
</reference>
<accession>A0ABR0SEQ8</accession>
<dbReference type="Pfam" id="PF12273">
    <property type="entry name" value="RCR"/>
    <property type="match status" value="1"/>
</dbReference>
<protein>
    <recommendedName>
        <fullName evidence="5">Chitin synthesis regulation, Congo red resistance, RCR protein</fullName>
    </recommendedName>
</protein>
<feature type="compositionally biased region" description="Gly residues" evidence="1">
    <location>
        <begin position="99"/>
        <end position="116"/>
    </location>
</feature>
<keyword evidence="2" id="KW-0472">Membrane</keyword>
<keyword evidence="2" id="KW-1133">Transmembrane helix</keyword>
<sequence length="171" mass="19134">MAPTEELVARDYLDCSYGFYNDGYRCSRRSSWYFWGRWVVAGIIIVIALIFILGCICYTRRQRKRGVRPMGAAGWLGGGNKHAQNNQGHEMNNYQAGYPQGGGYEQNQQYGGGYQGGFTSPPPYGQPQPQPMGNHTTGTTFNPNDGYYTGQQYGVQPPPNAYQPDHTYPPK</sequence>
<feature type="transmembrane region" description="Helical" evidence="2">
    <location>
        <begin position="38"/>
        <end position="58"/>
    </location>
</feature>
<evidence type="ECO:0000256" key="2">
    <source>
        <dbReference type="SAM" id="Phobius"/>
    </source>
</evidence>